<feature type="compositionally biased region" description="Low complexity" evidence="1">
    <location>
        <begin position="60"/>
        <end position="103"/>
    </location>
</feature>
<feature type="region of interest" description="Disordered" evidence="1">
    <location>
        <begin position="2239"/>
        <end position="2277"/>
    </location>
</feature>
<feature type="compositionally biased region" description="Pro residues" evidence="1">
    <location>
        <begin position="2787"/>
        <end position="2797"/>
    </location>
</feature>
<feature type="compositionally biased region" description="Pro residues" evidence="1">
    <location>
        <begin position="849"/>
        <end position="919"/>
    </location>
</feature>
<feature type="compositionally biased region" description="Pro residues" evidence="1">
    <location>
        <begin position="4293"/>
        <end position="4352"/>
    </location>
</feature>
<feature type="region of interest" description="Disordered" evidence="1">
    <location>
        <begin position="4056"/>
        <end position="4085"/>
    </location>
</feature>
<feature type="compositionally biased region" description="Pro residues" evidence="1">
    <location>
        <begin position="2407"/>
        <end position="2417"/>
    </location>
</feature>
<feature type="compositionally biased region" description="Pro residues" evidence="1">
    <location>
        <begin position="581"/>
        <end position="645"/>
    </location>
</feature>
<feature type="region of interest" description="Disordered" evidence="1">
    <location>
        <begin position="4284"/>
        <end position="4359"/>
    </location>
</feature>
<feature type="region of interest" description="Disordered" evidence="1">
    <location>
        <begin position="1314"/>
        <end position="1337"/>
    </location>
</feature>
<feature type="compositionally biased region" description="Pro residues" evidence="1">
    <location>
        <begin position="3370"/>
        <end position="3388"/>
    </location>
</feature>
<dbReference type="Proteomes" id="UP000612055">
    <property type="component" value="Unassembled WGS sequence"/>
</dbReference>
<accession>A0A835Y0W6</accession>
<feature type="compositionally biased region" description="Pro residues" evidence="1">
    <location>
        <begin position="1730"/>
        <end position="1740"/>
    </location>
</feature>
<feature type="region of interest" description="Disordered" evidence="1">
    <location>
        <begin position="1"/>
        <end position="104"/>
    </location>
</feature>
<dbReference type="PANTHER" id="PTHR24216:SF65">
    <property type="entry name" value="PAXILLIN-LIKE PROTEIN 1"/>
    <property type="match status" value="1"/>
</dbReference>
<feature type="region of interest" description="Disordered" evidence="1">
    <location>
        <begin position="1929"/>
        <end position="1948"/>
    </location>
</feature>
<dbReference type="PANTHER" id="PTHR24216">
    <property type="entry name" value="PAXILLIN-RELATED"/>
    <property type="match status" value="1"/>
</dbReference>
<proteinExistence type="predicted"/>
<feature type="compositionally biased region" description="Pro residues" evidence="1">
    <location>
        <begin position="292"/>
        <end position="375"/>
    </location>
</feature>
<feature type="compositionally biased region" description="Pro residues" evidence="1">
    <location>
        <begin position="3065"/>
        <end position="3090"/>
    </location>
</feature>
<feature type="compositionally biased region" description="Polar residues" evidence="1">
    <location>
        <begin position="32"/>
        <end position="43"/>
    </location>
</feature>
<feature type="region of interest" description="Disordered" evidence="1">
    <location>
        <begin position="840"/>
        <end position="940"/>
    </location>
</feature>
<comment type="caution">
    <text evidence="2">The sequence shown here is derived from an EMBL/GenBank/DDBJ whole genome shotgun (WGS) entry which is preliminary data.</text>
</comment>
<feature type="compositionally biased region" description="Pro residues" evidence="1">
    <location>
        <begin position="4060"/>
        <end position="4082"/>
    </location>
</feature>
<keyword evidence="3" id="KW-1185">Reference proteome</keyword>
<dbReference type="EMBL" id="JAEHOE010000036">
    <property type="protein sequence ID" value="KAG2493725.1"/>
    <property type="molecule type" value="Genomic_DNA"/>
</dbReference>
<reference evidence="2" key="1">
    <citation type="journal article" date="2020" name="bioRxiv">
        <title>Comparative genomics of Chlamydomonas.</title>
        <authorList>
            <person name="Craig R.J."/>
            <person name="Hasan A.R."/>
            <person name="Ness R.W."/>
            <person name="Keightley P.D."/>
        </authorList>
    </citation>
    <scope>NUCLEOTIDE SEQUENCE</scope>
    <source>
        <strain evidence="2">CCAP 11/70</strain>
    </source>
</reference>
<evidence type="ECO:0000313" key="3">
    <source>
        <dbReference type="Proteomes" id="UP000612055"/>
    </source>
</evidence>
<feature type="compositionally biased region" description="Pro residues" evidence="1">
    <location>
        <begin position="2634"/>
        <end position="2659"/>
    </location>
</feature>
<organism evidence="2 3">
    <name type="scientific">Edaphochlamys debaryana</name>
    <dbReference type="NCBI Taxonomy" id="47281"/>
    <lineage>
        <taxon>Eukaryota</taxon>
        <taxon>Viridiplantae</taxon>
        <taxon>Chlorophyta</taxon>
        <taxon>core chlorophytes</taxon>
        <taxon>Chlorophyceae</taxon>
        <taxon>CS clade</taxon>
        <taxon>Chlamydomonadales</taxon>
        <taxon>Chlamydomonadales incertae sedis</taxon>
        <taxon>Edaphochlamys</taxon>
    </lineage>
</organism>
<feature type="compositionally biased region" description="Low complexity" evidence="1">
    <location>
        <begin position="1327"/>
        <end position="1337"/>
    </location>
</feature>
<feature type="compositionally biased region" description="Pro residues" evidence="1">
    <location>
        <begin position="1092"/>
        <end position="1154"/>
    </location>
</feature>
<feature type="compositionally biased region" description="Pro residues" evidence="1">
    <location>
        <begin position="2862"/>
        <end position="2909"/>
    </location>
</feature>
<evidence type="ECO:0000313" key="2">
    <source>
        <dbReference type="EMBL" id="KAG2493725.1"/>
    </source>
</evidence>
<sequence length="4609" mass="476015">MSEGVELSKKDRRSKTARRDSGSAHSGGARTHYSTGPAQSGPSDPNIDASQPLPKPTQGALAASTSATPAATDAGAPVAPATSEPALLPGAPQPAGATAPLTPRRTGPWEHHLCLRAGCIEIYLNGASCQRVLLGSTTYLVCPICLIWGNVRGTCVKSTSGSFSHVCTGDELIPNLGSATSEPAAGNTRKIDGWYPGFSGRYCQWVRWASTDTAPQQVWFTVKDGAGGGCGPTGSTQLTYTLGGMAATCQAPRPNGAGIAGCGTGDQPNECLWSFMVPKPGTYDYTCLGAEPPTPPSPPVAPPSPPPFPPRPPKPPGAPPPSPPTPPPSPPRPPNPRPQPPFPPQPPPRPVLNPFPPEPETSPPSPPAPPSPPTAPSSYQQCILGGFGNDAGFGAGSSAGGIDTCVDQANCIGIYFDTTSCTPVVYDGIIWQYCQVCIYWDNRRGNCPKAISGTVSHTCMGDEWTPIMRNAGDLPAAGQTYKLNTWAAGIGSRQCQWIRWNATYNGRIRTYFTVKDGSGVCADRQQSYTVQGMAATCQPPRYNASSGLLAGCGIGDQDNECLWSFDIPRPGTPAFTCGSAPSPPPAPPSPPMPPRPPPSPRPSPPTPNPSPPPEPPFPPLPPLNNAPDPPSPPATPPQPPLPPVSEGPSNTTCEYSSNVYSGLPTPAASGPAVTCADQAACLNIFYDAGNCVPMNGFTYCKICIYWDNSRGKCPKAVADTISHRCLGDEFIPILAQAGSTPAAGNTWKINGWASGRSAMACQWVRWETNDYFAQSVAFTVKDGNGLCVSPGSGPVTMTMAGLAASCQPPRTENGVLAGCGKGDQVNECLWTFSVPRPGAEGFSCNKSPRSPPPWPPPPPPSPRPSPPQPPSPPPRPPPRPPRPPPDPPSPPIPADEPPFSPLPPRPPPDAPKPPSPPAAKVPSGTCQLRDPTDYSGPIPNTVETGPMVSCQHQSACIDLDFDSGSCTRSFMGGVQWMYCEVCLFWSNQRGFCRKAVSNTVSHTCLGDEFIPIMSGPGQTPAAGQTLKLDGWPANFTGAAEEFTLGGIAAQCRIPRTVNGVLAGCGTGDQDNECLWTFTIPKPGTYDFACAAPPLPPTPPPSPPEPPMPPGLPPPSPPPAPPSPPDAPPPDVPMPPGFPPPSPSPPPPSPPMPPDAPISTFCSPCPHVFIYQLHYMDTTAIGRTQYVDILMPYQFDYTSLVLQFYTFYDADGGFSAGPAIFLDGSGPVTVSIVNNARLSAPYHSWRVMTIDLSGRLFQSDTGFLAGLALVSACDPNIYGVLDFIAWGTGTSPSVGRQALDGIVNGYVAEKLPVMEDSSTSTTNSLKRTGSGASASSSWTWISSGPATWGSVDTSATTPTDLFSSMPASCGFVAPAVPSPPSFPPFAPLPPPRPPRPPRKPPSPPPPSPEPPSPEPPQPSPPSPSPPLPPSPTPPSPGYCEPCPHVMISEFHYLDAIDGSSNQWVEVVVPARTDVSRLSLATYLFTSSGGLKQTEADLSVSGVVQSNSLVSSNIGWRALLVPMTLPVPALGSEVAGIALIYHCPFSFTVNDFVVYGADYDTPADRTPLDGPAQGVTPFAETFLAEEPSTAKDAPSPPSPSPPPPCAPCPHLIISEFHYRDSSGSSSQWVELVVPTMMDLSKLSLIAYLYDATGGHKAATVDLGIPSNVQSHQPIASNINWQTVLVEMALPVPTAGSQKGGLALVYDCGLSSAAVDFILYGPASSTVDTSTLPDPPAYNPPAPTDTGLFEDASTPSTGSIGRKGTGDTPGDFTWEARVSGDAGSTDPSDMTLTVPADLASGTPSPPPPCAPCPHLIISEFHYRDSSGSSSQWVELVVPTMMDLSRLSLITYLYDATGGHKAATVDLGIPSNVQSHQPIASNINWQTVLVEMALPVPTAGSQKGGLALVYDCGLSSAAVDFILYGPASSTVDTSTLPDPPAYNPPAPTDTGLFEDASTPSTGSIGRKGTGDAPGDFTWEARVSGDAGSTDPSDMTLTVPADLASGTPSPPPPCAPCPHLIISEFHYWDSSGSSSKWVELVVPTMMDLSKLSLIAYLYDATGGHKAATVDLGIPSNVESHQPIASNINWQTVLVEMALPVPTAGSQKGGLALVYDCGLSSAAVDFILYGPASSTVDTSTLPDPPAYDPPAPTDTGLFEDASTPSTGSIGRKGTGDTPGDFTWEARVSGDAGSTDSSDMTLTESDGESFPFITICGVFERLADGEALGLKFEEEDRLKVWIEMMFGDSGPEPPSPPPPSPLPPTPPPPSPFPPSPLPPSPSPLPPCTPCPHLIISEFHYRDSSGSSSQWVELVVPTMMDLSKLSLITYLYDATGGHKAATVDLGIPSNVQSHQPIASNINWQTVLVEMALPVPTAGSQKGGLALVYDCGLSSAAVDFILYGPASSTVDTSTLPDPPAYNPPAPTDTGLFEDASTPSTGSIGRKGTGDAPGDFTWEARVSGDAGSTDPTDMTLTVPADLASGTPELPPAPCGVCAKFVIRPADGSNVEAGIVLPTDMCEDKAAMVAADINSQAATQTPAMNLLEPFTLNTCQESDGESFPFITICGVFERLADGEALGLKFEEEDRLKVWIEMMFGDSGPGACIASLGGYNILASLGPFEPFDSCIAATTSLPCQAAIPTSLPPSPPPPSPQPPSPSPPSPSPPPPCAPCPHLIISEFHYRDSSGSSSQWVELVVPTMMDLSKLSLIAYLYDATGGHKAATVDLGIPSNVESHQPIASNINWQTVLVEMALPVPTAGSQKGGLALVYDCGLSSAAVDFILYGPASSTVDTSTLPDPPAYDPPAPTDTGLFEDASTPSTGSIGRKGTGDTPGDFTWEARVSGDAGSTDPTDMTLTVPADLASGTCGGHVPPLPPSPSPPSPPPPSPSPPSPPPPSPSPPRPLPPSPPPPSPAPPSPELPPAPCGVCAKFVIRPADGSNVEAGIVLPTDMCEDKAAMVAADINSQAATQTPAMNLLEPFTLNTCQESDGESFPFITICGVFERLADGEALGLKFEEEDRLKVWIEMMFGDSGPGACIASLGGYNILASLGPFEPFDSCIAATTSLPCQAAIPTSLPPSPPPPSPQPPSPSPPSPSPPPPCAPCPHLIISEFHYRDSSGSSSQWVELVVPTMMDLSKLSLIAYLYDATGGHKAATVDLGIPSNVESHQPIASNINWQTVLVEMALPVPTAGSQKGGLALVYDCGLSSAAVDFILYGPASSTVDTSTLPDPPAYDPPAPTDTGLFEDASTPSTGSIGRKGTGDTPGDFTWEARVSGDAGSTDPTDMTLTTDCQLSNEDGQVPHVTICGHFADLAQGQSLAGDLDGEMQQWLQLMMGGSGTAACRPAMGGYNVQAVLEPEPGNPVCITATASIPCQAALPAGDPPSAPSPPPPPSPFPPVSPSPPVPVPVCDVCVRFVIIPPADATPPVFSFDSPLCTSSQAVVADSINSIAAAAGVPVVTPFAVTECSPAFLPPTTNPYVIICGAFRTEAEGQSLESELNEALPDWMDVLTGASSHRRSLLAGCRPGLGGYNFKAAMEPLPGQPKCLAALAERACEKLNPPPPPPPPPAESPPPPPPSPSPPPPPSAPPPPSPPVAPPPSPPAMPSPPSPPSPSPPSPEPPMPPPPSPPPLPLAFACNCEDGGMGVVVSQNEDPAVATFTTSSFPEISLAQEAPTESTAALYLTDQTWLEVNEKAPTDPVAAALKAVILRRVRGVRGAATTILVSSKKPVDLSAVVNAITGTTTRCALFNAGTDQAVGFAPSFTNRVASNSATVSVPGTQMAKYLQCSSSTAVAMAAVNRAGRSQAVAVTIPVPGGGMFRLMSLDLVTADPDVAASVITNQVDVTCSPSPPPPSPSPMPTLTPIEDCNGVTWVLGENDTAVQTFASGAFTQLVHPVDSLTSSAVSLFLSDSALRSLQRDPAVSEVLASRLRRGSSGVTTTVIVSPSTTDLVALLKELTGRTLKCALVNPVTGLMTTGGAPPWAANAVASDADTTALTNAASVAISCAASSQTYTAALVDSRGAPVAVEVQPAANGGILRLVPAALLASNARSAADLVMRGVTPKVCTSLPPGKPAPHPSPPPPSPPPPSPQPRYAPDLQYRLNEQCVSSVLLPGDQPAALESFLLSSFPASVLVSDLPTATRTIFMPDTALRRLIDAPVDTVQNQLVQWTSDPGHTVAVMLSAESTDTTTLLSALNGGTRLRCALVDPVTRQMLQPMQSFDDKVQTPASATAVEGTEAVYGVSCFSPTAEATHVSAETGAPLIVRVPLRRGATLMLVSANILGIAPTDLAAAIREATPSCEESAPPPVGRPSPSRPPPASPGVSPSPSPPPASPGVSPSPSPPPASPGVGPSPSPPPGAPVPEPCAYSDDSGSGAVVFVPGGSGSDSVVQGVLDVLEGLPGVERIASMARLLNDSSNLIITDQQVLALTAAGALALAAFAAAPGHAVTLLASENATGADINSALARLGVAGVSCQPLDPSGVVSNGTVSCSLTTSPCSSDPLDIVVVVPTPGGGKIRVMPSALIRQPSPLLGKIITGVTPASKPSITMLPDVCGPVLGNCARASGQRQFLPYQFENFTRFEDTPDGKFHEVTLTLKKAENINANKVHDTSSLTPLARAPL</sequence>
<feature type="region of interest" description="Disordered" evidence="1">
    <location>
        <begin position="3366"/>
        <end position="3388"/>
    </location>
</feature>
<feature type="compositionally biased region" description="Polar residues" evidence="1">
    <location>
        <begin position="1315"/>
        <end position="1326"/>
    </location>
</feature>
<feature type="region of interest" description="Disordered" evidence="1">
    <location>
        <begin position="2403"/>
        <end position="2422"/>
    </location>
</feature>
<feature type="region of interest" description="Disordered" evidence="1">
    <location>
        <begin position="1090"/>
        <end position="1154"/>
    </location>
</feature>
<feature type="region of interest" description="Disordered" evidence="1">
    <location>
        <begin position="572"/>
        <end position="652"/>
    </location>
</feature>
<protein>
    <recommendedName>
        <fullName evidence="4">Pherophorin domain-containing protein</fullName>
    </recommendedName>
</protein>
<evidence type="ECO:0008006" key="4">
    <source>
        <dbReference type="Google" id="ProtNLM"/>
    </source>
</evidence>
<feature type="compositionally biased region" description="Pro residues" evidence="1">
    <location>
        <begin position="1933"/>
        <end position="1943"/>
    </location>
</feature>
<feature type="region of interest" description="Disordered" evidence="1">
    <location>
        <begin position="3546"/>
        <end position="3618"/>
    </location>
</feature>
<feature type="compositionally biased region" description="Pro residues" evidence="1">
    <location>
        <begin position="2244"/>
        <end position="2277"/>
    </location>
</feature>
<feature type="region of interest" description="Disordered" evidence="1">
    <location>
        <begin position="3061"/>
        <end position="3090"/>
    </location>
</feature>
<gene>
    <name evidence="2" type="ORF">HYH03_008238</name>
</gene>
<feature type="region of interest" description="Disordered" evidence="1">
    <location>
        <begin position="1726"/>
        <end position="1745"/>
    </location>
</feature>
<dbReference type="OrthoDB" id="550390at2759"/>
<feature type="compositionally biased region" description="Pro residues" evidence="1">
    <location>
        <begin position="3548"/>
        <end position="3618"/>
    </location>
</feature>
<feature type="region of interest" description="Disordered" evidence="1">
    <location>
        <begin position="288"/>
        <end position="383"/>
    </location>
</feature>
<feature type="region of interest" description="Disordered" evidence="1">
    <location>
        <begin position="2630"/>
        <end position="2659"/>
    </location>
</feature>
<evidence type="ECO:0000256" key="1">
    <source>
        <dbReference type="SAM" id="MobiDB-lite"/>
    </source>
</evidence>
<feature type="region of interest" description="Disordered" evidence="1">
    <location>
        <begin position="2156"/>
        <end position="2198"/>
    </location>
</feature>
<name>A0A835Y0W6_9CHLO</name>
<feature type="region of interest" description="Disordered" evidence="1">
    <location>
        <begin position="1382"/>
        <end position="1435"/>
    </location>
</feature>
<feature type="region of interest" description="Disordered" evidence="1">
    <location>
        <begin position="2782"/>
        <end position="2909"/>
    </location>
</feature>
<feature type="compositionally biased region" description="Polar residues" evidence="1">
    <location>
        <begin position="2185"/>
        <end position="2197"/>
    </location>
</feature>